<protein>
    <recommendedName>
        <fullName evidence="4">RRM domain-containing protein</fullName>
    </recommendedName>
</protein>
<dbReference type="PANTHER" id="PTHR10352">
    <property type="entry name" value="EUKARYOTIC TRANSLATION INITIATION FACTOR 3 SUBUNIT G"/>
    <property type="match status" value="1"/>
</dbReference>
<dbReference type="GO" id="GO:0003723">
    <property type="term" value="F:RNA binding"/>
    <property type="evidence" value="ECO:0007669"/>
    <property type="project" value="UniProtKB-UniRule"/>
</dbReference>
<dbReference type="SUPFAM" id="SSF54928">
    <property type="entry name" value="RNA-binding domain, RBD"/>
    <property type="match status" value="4"/>
</dbReference>
<feature type="region of interest" description="Disordered" evidence="3">
    <location>
        <begin position="34"/>
        <end position="54"/>
    </location>
</feature>
<dbReference type="InterPro" id="IPR035979">
    <property type="entry name" value="RBD_domain_sf"/>
</dbReference>
<feature type="region of interest" description="Disordered" evidence="3">
    <location>
        <begin position="764"/>
        <end position="786"/>
    </location>
</feature>
<dbReference type="PROSITE" id="PS50102">
    <property type="entry name" value="RRM"/>
    <property type="match status" value="5"/>
</dbReference>
<dbReference type="AlphaFoldDB" id="A0A448YXW3"/>
<feature type="region of interest" description="Disordered" evidence="3">
    <location>
        <begin position="618"/>
        <end position="673"/>
    </location>
</feature>
<dbReference type="EMBL" id="CAACVS010000032">
    <property type="protein sequence ID" value="VEU34559.1"/>
    <property type="molecule type" value="Genomic_DNA"/>
</dbReference>
<evidence type="ECO:0000256" key="2">
    <source>
        <dbReference type="PROSITE-ProRule" id="PRU00176"/>
    </source>
</evidence>
<feature type="region of interest" description="Disordered" evidence="3">
    <location>
        <begin position="865"/>
        <end position="904"/>
    </location>
</feature>
<feature type="region of interest" description="Disordered" evidence="3">
    <location>
        <begin position="194"/>
        <end position="321"/>
    </location>
</feature>
<evidence type="ECO:0000313" key="5">
    <source>
        <dbReference type="EMBL" id="VEU34559.1"/>
    </source>
</evidence>
<dbReference type="CDD" id="cd12320">
    <property type="entry name" value="RRM6_RBM19_RRM5_MRD1"/>
    <property type="match status" value="1"/>
</dbReference>
<accession>A0A448YXW3</accession>
<dbReference type="InterPro" id="IPR034423">
    <property type="entry name" value="RBM19_RRM5"/>
</dbReference>
<evidence type="ECO:0000313" key="6">
    <source>
        <dbReference type="Proteomes" id="UP000291116"/>
    </source>
</evidence>
<dbReference type="SMART" id="SM00361">
    <property type="entry name" value="RRM_1"/>
    <property type="match status" value="1"/>
</dbReference>
<feature type="domain" description="RRM" evidence="4">
    <location>
        <begin position="539"/>
        <end position="611"/>
    </location>
</feature>
<keyword evidence="1 2" id="KW-0694">RNA-binding</keyword>
<keyword evidence="6" id="KW-1185">Reference proteome</keyword>
<evidence type="ECO:0000256" key="1">
    <source>
        <dbReference type="ARBA" id="ARBA00022884"/>
    </source>
</evidence>
<dbReference type="Proteomes" id="UP000291116">
    <property type="component" value="Unassembled WGS sequence"/>
</dbReference>
<evidence type="ECO:0000259" key="4">
    <source>
        <dbReference type="PROSITE" id="PS50102"/>
    </source>
</evidence>
<feature type="compositionally biased region" description="Basic and acidic residues" evidence="3">
    <location>
        <begin position="423"/>
        <end position="444"/>
    </location>
</feature>
<feature type="domain" description="RRM" evidence="4">
    <location>
        <begin position="786"/>
        <end position="863"/>
    </location>
</feature>
<feature type="compositionally biased region" description="Polar residues" evidence="3">
    <location>
        <begin position="764"/>
        <end position="780"/>
    </location>
</feature>
<feature type="domain" description="RRM" evidence="4">
    <location>
        <begin position="336"/>
        <end position="413"/>
    </location>
</feature>
<feature type="compositionally biased region" description="Basic and acidic residues" evidence="3">
    <location>
        <begin position="245"/>
        <end position="255"/>
    </location>
</feature>
<dbReference type="InterPro" id="IPR003954">
    <property type="entry name" value="RRM_euk-type"/>
</dbReference>
<dbReference type="InterPro" id="IPR000504">
    <property type="entry name" value="RRM_dom"/>
</dbReference>
<dbReference type="InterPro" id="IPR012677">
    <property type="entry name" value="Nucleotide-bd_a/b_plait_sf"/>
</dbReference>
<dbReference type="CDD" id="cd12318">
    <property type="entry name" value="RRM5_RBM19_like"/>
    <property type="match status" value="1"/>
</dbReference>
<feature type="domain" description="RRM" evidence="4">
    <location>
        <begin position="12"/>
        <end position="111"/>
    </location>
</feature>
<dbReference type="Pfam" id="PF00076">
    <property type="entry name" value="RRM_1"/>
    <property type="match status" value="4"/>
</dbReference>
<feature type="compositionally biased region" description="Acidic residues" evidence="3">
    <location>
        <begin position="311"/>
        <end position="321"/>
    </location>
</feature>
<organism evidence="5 6">
    <name type="scientific">Pseudo-nitzschia multistriata</name>
    <dbReference type="NCBI Taxonomy" id="183589"/>
    <lineage>
        <taxon>Eukaryota</taxon>
        <taxon>Sar</taxon>
        <taxon>Stramenopiles</taxon>
        <taxon>Ochrophyta</taxon>
        <taxon>Bacillariophyta</taxon>
        <taxon>Bacillariophyceae</taxon>
        <taxon>Bacillariophycidae</taxon>
        <taxon>Bacillariales</taxon>
        <taxon>Bacillariaceae</taxon>
        <taxon>Pseudo-nitzschia</taxon>
    </lineage>
</organism>
<feature type="compositionally biased region" description="Basic and acidic residues" evidence="3">
    <location>
        <begin position="110"/>
        <end position="119"/>
    </location>
</feature>
<feature type="region of interest" description="Disordered" evidence="3">
    <location>
        <begin position="412"/>
        <end position="453"/>
    </location>
</feature>
<dbReference type="Gene3D" id="3.30.70.330">
    <property type="match status" value="5"/>
</dbReference>
<feature type="compositionally biased region" description="Low complexity" evidence="3">
    <location>
        <begin position="267"/>
        <end position="282"/>
    </location>
</feature>
<feature type="compositionally biased region" description="Basic and acidic residues" evidence="3">
    <location>
        <begin position="218"/>
        <end position="236"/>
    </location>
</feature>
<dbReference type="SMART" id="SM00360">
    <property type="entry name" value="RRM"/>
    <property type="match status" value="5"/>
</dbReference>
<proteinExistence type="predicted"/>
<sequence length="904" mass="100840">MAMMVEPIVSKTRVCIKNLPPKITEQDLKEFILNEQGHRKRQKQASSRSNSYEREMQLQITDCKILKNSQGKSRKVAFIGFRQPEQALHVIGKFHRTYLNMSRITVEAAKAKRDEKGLKDDEDGDEKQEGKGLKPNKNMIENSKQGSSALSVLAVEANQKGSDKKVEEFLSLMGAGNSNSKFWSNDTTRGEEIAGILPKPSCDDSNSDDTSSTSSSADDDKSHREDEIAKSSHEIKTGSTLSDLDFLRSKKRQVDDLEQPQNDDYSDSNSSTSSSSSSSSDNSDQDGDSTIDRDQEHRSHRQGTIQKLSDDIDTSADDDMDDEAKQLAEAIGASKTRLFVRNLAFETTEEELEEYFSPFGKVTECHIPVDDKKRNKGFGFITFESAVDAIEATNQLDKVDFQGRLLHILHARPPPQESLSGSENREKLSWKQRQELARKEKETKGSTGEASKGWSASFVRGDAVVDNLAQRLGLRKGDLLGVKDNLSSGDAAVRLALGETQIIEENRKYFRQHGVDMEALVSANENQSTQKTAQKRSKTAILVKNLPFDTRVEELEKLFHVGQEPVNILLPPSRTIAMIEYGHSTDAKRAFRKLAYRRFKHVPIYLEWAPLQAKLDNINNRDSSSKDDISSQCAKSDDNERPATEMDTATSISNFGNKSDGNDSGDDDGENDHVSSTLYIKNLNFETTEESLQQIFEKKDGRNVLSVRIPRKVTPTNSGHATQENRSLSMGYGFVELASHELAKKAIKMLQGKLVDGHSLQLAISSQKQGSRTPSNSASTGKKPPTKIMVRNVPFQATRSEILKLFGTFGQLKKVRLPKKFDGNHRGFAFVEYLTGKEASVAMSALSRTHLYGRHLVLEWASVDEKSDSGKNMERLRQKARRDAAGAAAASAEQKRKNKKIRFE</sequence>
<gene>
    <name evidence="5" type="ORF">PSNMU_V1.4_AUG-EV-PASAV3_0012670</name>
</gene>
<evidence type="ECO:0000256" key="3">
    <source>
        <dbReference type="SAM" id="MobiDB-lite"/>
    </source>
</evidence>
<dbReference type="CDD" id="cd12317">
    <property type="entry name" value="RRM4_RBM19_RRM3_MRD1"/>
    <property type="match status" value="1"/>
</dbReference>
<feature type="domain" description="RRM" evidence="4">
    <location>
        <begin position="676"/>
        <end position="767"/>
    </location>
</feature>
<feature type="region of interest" description="Disordered" evidence="3">
    <location>
        <begin position="110"/>
        <end position="142"/>
    </location>
</feature>
<name>A0A448YXW3_9STRA</name>
<dbReference type="OrthoDB" id="439639at2759"/>
<feature type="compositionally biased region" description="Basic and acidic residues" evidence="3">
    <location>
        <begin position="865"/>
        <end position="884"/>
    </location>
</feature>
<reference evidence="5 6" key="1">
    <citation type="submission" date="2019-01" db="EMBL/GenBank/DDBJ databases">
        <authorList>
            <person name="Ferrante I. M."/>
        </authorList>
    </citation>
    <scope>NUCLEOTIDE SEQUENCE [LARGE SCALE GENOMIC DNA]</scope>
    <source>
        <strain evidence="5 6">B856</strain>
    </source>
</reference>
<feature type="compositionally biased region" description="Basic and acidic residues" evidence="3">
    <location>
        <begin position="623"/>
        <end position="644"/>
    </location>
</feature>